<feature type="compositionally biased region" description="Polar residues" evidence="1">
    <location>
        <begin position="13"/>
        <end position="29"/>
    </location>
</feature>
<reference evidence="3 4" key="1">
    <citation type="journal article" date="2018" name="BMC Genomics">
        <title>The genome of Naegleria lovaniensis, the basis for a comparative approach to unravel pathogenicity factors of the human pathogenic amoeba N. fowleri.</title>
        <authorList>
            <person name="Liechti N."/>
            <person name="Schurch N."/>
            <person name="Bruggmann R."/>
            <person name="Wittwer M."/>
        </authorList>
    </citation>
    <scope>NUCLEOTIDE SEQUENCE [LARGE SCALE GENOMIC DNA]</scope>
    <source>
        <strain evidence="3 4">ATCC 30569</strain>
    </source>
</reference>
<organism evidence="3 4">
    <name type="scientific">Naegleria lovaniensis</name>
    <name type="common">Amoeba</name>
    <dbReference type="NCBI Taxonomy" id="51637"/>
    <lineage>
        <taxon>Eukaryota</taxon>
        <taxon>Discoba</taxon>
        <taxon>Heterolobosea</taxon>
        <taxon>Tetramitia</taxon>
        <taxon>Eutetramitia</taxon>
        <taxon>Vahlkampfiidae</taxon>
        <taxon>Naegleria</taxon>
    </lineage>
</organism>
<dbReference type="GO" id="GO:0031146">
    <property type="term" value="P:SCF-dependent proteasomal ubiquitin-dependent protein catabolic process"/>
    <property type="evidence" value="ECO:0007669"/>
    <property type="project" value="TreeGrafter"/>
</dbReference>
<evidence type="ECO:0000256" key="1">
    <source>
        <dbReference type="SAM" id="MobiDB-lite"/>
    </source>
</evidence>
<dbReference type="InterPro" id="IPR006553">
    <property type="entry name" value="Leu-rich_rpt_Cys-con_subtyp"/>
</dbReference>
<dbReference type="InterPro" id="IPR036047">
    <property type="entry name" value="F-box-like_dom_sf"/>
</dbReference>
<name>A0AA88H0S6_NAELO</name>
<dbReference type="AlphaFoldDB" id="A0AA88H0S6"/>
<evidence type="ECO:0000313" key="4">
    <source>
        <dbReference type="Proteomes" id="UP000816034"/>
    </source>
</evidence>
<dbReference type="Pfam" id="PF25372">
    <property type="entry name" value="DUF7885"/>
    <property type="match status" value="2"/>
</dbReference>
<dbReference type="SMART" id="SM00367">
    <property type="entry name" value="LRR_CC"/>
    <property type="match status" value="11"/>
</dbReference>
<proteinExistence type="predicted"/>
<dbReference type="PROSITE" id="PS50181">
    <property type="entry name" value="FBOX"/>
    <property type="match status" value="1"/>
</dbReference>
<dbReference type="SUPFAM" id="SSF81383">
    <property type="entry name" value="F-box domain"/>
    <property type="match status" value="1"/>
</dbReference>
<feature type="compositionally biased region" description="Polar residues" evidence="1">
    <location>
        <begin position="108"/>
        <end position="117"/>
    </location>
</feature>
<dbReference type="Proteomes" id="UP000816034">
    <property type="component" value="Unassembled WGS sequence"/>
</dbReference>
<comment type="caution">
    <text evidence="3">The sequence shown here is derived from an EMBL/GenBank/DDBJ whole genome shotgun (WGS) entry which is preliminary data.</text>
</comment>
<dbReference type="InterPro" id="IPR057207">
    <property type="entry name" value="FBXL15_LRR"/>
</dbReference>
<dbReference type="Pfam" id="PF12937">
    <property type="entry name" value="F-box-like"/>
    <property type="match status" value="1"/>
</dbReference>
<dbReference type="EMBL" id="PYSW02000007">
    <property type="protein sequence ID" value="KAG2389414.1"/>
    <property type="molecule type" value="Genomic_DNA"/>
</dbReference>
<feature type="compositionally biased region" description="Low complexity" evidence="1">
    <location>
        <begin position="147"/>
        <end position="172"/>
    </location>
</feature>
<evidence type="ECO:0000259" key="2">
    <source>
        <dbReference type="PROSITE" id="PS50181"/>
    </source>
</evidence>
<feature type="region of interest" description="Disordered" evidence="1">
    <location>
        <begin position="1"/>
        <end position="29"/>
    </location>
</feature>
<feature type="compositionally biased region" description="Acidic residues" evidence="1">
    <location>
        <begin position="414"/>
        <end position="431"/>
    </location>
</feature>
<sequence>MFVPFKKSKDKQPTTTSNSTTLHASSSNTVASSCATFNTNTSLNHANTNPLTATPSCSINHGAITLPSISNNDTHRNYLPNASIPSSSHHHHTTSLVVTTPPPPPTVDPNNTRASVCSSSSNSSNSSSKEEKRKSLTTTHLARLFLSNGNSVKKSNNSVATNNNSVSNNNNKTLSISSSNQNAQRQPFKFQNDVPKISVTLTDTTLSKINASPNNFQSTLERKSSKKQQKRRKYKRNKVTRKPKFFSEDGNAVIKEIEMLELDYDYDYMYGDLPDELIIKIFQYIPVVYLARDVAAVCKRFAVLWIRGVHTVQVAGALRKLKEDDFVKFVRKFAFLEVLDLCNTGSSEDFQITDKGLLQLAHKYIYSNADYLSNPAIDPLSGNYDLNFDYEQHLDSLDESPSLFSSNMDSQSFNDDENDNTENIGIEEDDDVYSVTSTASTDVSERVLNRAQNRAQHKSANFPISTPYNMLFYTQLYQKSYGMMAPKKNPNSREPCYGLQTLHTLNVQGCHFITENGVKYLTYICQNLTHLNVRGCTKVNDSAMSYVSQFSQLEYLDVTGCVHITDVGMKHLSQSACKSKLKYLDLTFCHQITDEGVKYLSEMTQLEDLTLQCCRHITSTGLSHLVNSCQKIRFLNLTGCHLVDLSGVQSEKGLEKLEKLNMMGCKLTNDSCLKVLSQWTTNLRELVLSFSDMITDAGVELVLKNSKHLYHLNLKKCSNITDKTLESISKHLSGVLRYLNLTSVRGFTNEGLHHLQHCQYLQELIIQRCVHVNNDGIANLLSCPSLETLDISENTLVSDDIVKTLAKKGTLRHLKIEKCKFARETIHTLTHHHGISVTQ</sequence>
<feature type="region of interest" description="Disordered" evidence="1">
    <location>
        <begin position="408"/>
        <end position="431"/>
    </location>
</feature>
<dbReference type="Gene3D" id="3.80.10.10">
    <property type="entry name" value="Ribonuclease Inhibitor"/>
    <property type="match status" value="5"/>
</dbReference>
<dbReference type="GO" id="GO:0019005">
    <property type="term" value="C:SCF ubiquitin ligase complex"/>
    <property type="evidence" value="ECO:0007669"/>
    <property type="project" value="TreeGrafter"/>
</dbReference>
<dbReference type="RefSeq" id="XP_044553406.1">
    <property type="nucleotide sequence ID" value="XM_044689909.1"/>
</dbReference>
<dbReference type="Gene3D" id="1.20.1280.50">
    <property type="match status" value="1"/>
</dbReference>
<feature type="region of interest" description="Disordered" evidence="1">
    <location>
        <begin position="77"/>
        <end position="191"/>
    </location>
</feature>
<dbReference type="PANTHER" id="PTHR13318">
    <property type="entry name" value="PARTNER OF PAIRED, ISOFORM B-RELATED"/>
    <property type="match status" value="1"/>
</dbReference>
<dbReference type="SUPFAM" id="SSF52047">
    <property type="entry name" value="RNI-like"/>
    <property type="match status" value="2"/>
</dbReference>
<feature type="compositionally biased region" description="Basic residues" evidence="1">
    <location>
        <begin position="224"/>
        <end position="240"/>
    </location>
</feature>
<keyword evidence="4" id="KW-1185">Reference proteome</keyword>
<dbReference type="PANTHER" id="PTHR13318:SF95">
    <property type="entry name" value="F-BOX PROTEIN YLR352W"/>
    <property type="match status" value="1"/>
</dbReference>
<dbReference type="InterPro" id="IPR001810">
    <property type="entry name" value="F-box_dom"/>
</dbReference>
<feature type="region of interest" description="Disordered" evidence="1">
    <location>
        <begin position="217"/>
        <end position="240"/>
    </location>
</feature>
<evidence type="ECO:0000313" key="3">
    <source>
        <dbReference type="EMBL" id="KAG2389414.1"/>
    </source>
</evidence>
<feature type="compositionally biased region" description="Polar residues" evidence="1">
    <location>
        <begin position="173"/>
        <end position="185"/>
    </location>
</feature>
<feature type="domain" description="F-box" evidence="2">
    <location>
        <begin position="267"/>
        <end position="304"/>
    </location>
</feature>
<dbReference type="InterPro" id="IPR032675">
    <property type="entry name" value="LRR_dom_sf"/>
</dbReference>
<feature type="compositionally biased region" description="Low complexity" evidence="1">
    <location>
        <begin position="118"/>
        <end position="127"/>
    </location>
</feature>
<dbReference type="GeneID" id="68106427"/>
<gene>
    <name evidence="3" type="ORF">C9374_013974</name>
</gene>
<dbReference type="PROSITE" id="PS51257">
    <property type="entry name" value="PROKAR_LIPOPROTEIN"/>
    <property type="match status" value="1"/>
</dbReference>
<accession>A0AA88H0S6</accession>
<protein>
    <recommendedName>
        <fullName evidence="2">F-box domain-containing protein</fullName>
    </recommendedName>
</protein>